<accession>A0A399T0M5</accession>
<keyword evidence="1" id="KW-0732">Signal</keyword>
<dbReference type="InterPro" id="IPR013783">
    <property type="entry name" value="Ig-like_fold"/>
</dbReference>
<dbReference type="InterPro" id="IPR008964">
    <property type="entry name" value="Invasin/intimin_cell_adhesion"/>
</dbReference>
<dbReference type="Pfam" id="PF18962">
    <property type="entry name" value="Por_Secre_tail"/>
    <property type="match status" value="1"/>
</dbReference>
<dbReference type="Gene3D" id="2.60.40.10">
    <property type="entry name" value="Immunoglobulins"/>
    <property type="match status" value="1"/>
</dbReference>
<protein>
    <submittedName>
        <fullName evidence="3">T9SS C-terminal target domain-containing protein</fullName>
    </submittedName>
</protein>
<evidence type="ECO:0000313" key="3">
    <source>
        <dbReference type="EMBL" id="RIJ47741.1"/>
    </source>
</evidence>
<dbReference type="NCBIfam" id="TIGR04183">
    <property type="entry name" value="Por_Secre_tail"/>
    <property type="match status" value="1"/>
</dbReference>
<evidence type="ECO:0000259" key="2">
    <source>
        <dbReference type="Pfam" id="PF18962"/>
    </source>
</evidence>
<proteinExistence type="predicted"/>
<dbReference type="Proteomes" id="UP000265926">
    <property type="component" value="Unassembled WGS sequence"/>
</dbReference>
<dbReference type="SUPFAM" id="SSF49373">
    <property type="entry name" value="Invasin/intimin cell-adhesion fragments"/>
    <property type="match status" value="1"/>
</dbReference>
<comment type="caution">
    <text evidence="3">The sequence shown here is derived from an EMBL/GenBank/DDBJ whole genome shotgun (WGS) entry which is preliminary data.</text>
</comment>
<gene>
    <name evidence="3" type="ORF">D1614_14280</name>
</gene>
<reference evidence="3 4" key="1">
    <citation type="submission" date="2018-08" db="EMBL/GenBank/DDBJ databases">
        <title>Pallidiluteibacterium maritimus gen. nov., sp. nov., isolated from coastal sediment.</title>
        <authorList>
            <person name="Zhou L.Y."/>
        </authorList>
    </citation>
    <scope>NUCLEOTIDE SEQUENCE [LARGE SCALE GENOMIC DNA]</scope>
    <source>
        <strain evidence="3 4">XSD2</strain>
    </source>
</reference>
<dbReference type="InterPro" id="IPR026444">
    <property type="entry name" value="Secre_tail"/>
</dbReference>
<feature type="domain" description="Secretion system C-terminal sorting" evidence="2">
    <location>
        <begin position="1285"/>
        <end position="1361"/>
    </location>
</feature>
<evidence type="ECO:0000256" key="1">
    <source>
        <dbReference type="SAM" id="SignalP"/>
    </source>
</evidence>
<dbReference type="EMBL" id="QWGR01000007">
    <property type="protein sequence ID" value="RIJ47741.1"/>
    <property type="molecule type" value="Genomic_DNA"/>
</dbReference>
<keyword evidence="4" id="KW-1185">Reference proteome</keyword>
<feature type="signal peptide" evidence="1">
    <location>
        <begin position="1"/>
        <end position="31"/>
    </location>
</feature>
<dbReference type="RefSeq" id="WP_119438629.1">
    <property type="nucleotide sequence ID" value="NZ_QWGR01000007.1"/>
</dbReference>
<feature type="chain" id="PRO_5017460518" evidence="1">
    <location>
        <begin position="32"/>
        <end position="1366"/>
    </location>
</feature>
<evidence type="ECO:0000313" key="4">
    <source>
        <dbReference type="Proteomes" id="UP000265926"/>
    </source>
</evidence>
<organism evidence="3 4">
    <name type="scientific">Maribellus luteus</name>
    <dbReference type="NCBI Taxonomy" id="2305463"/>
    <lineage>
        <taxon>Bacteria</taxon>
        <taxon>Pseudomonadati</taxon>
        <taxon>Bacteroidota</taxon>
        <taxon>Bacteroidia</taxon>
        <taxon>Marinilabiliales</taxon>
        <taxon>Prolixibacteraceae</taxon>
        <taxon>Maribellus</taxon>
    </lineage>
</organism>
<name>A0A399T0M5_9BACT</name>
<dbReference type="OrthoDB" id="1115811at2"/>
<sequence>MKRNLLRTKRKYLFVMLAFFCMSLCSWQTKAQDTPCIDGISNDWGDGGFMSGQSSYELNHDVFIGNDDDIFTGGKDFKDWGLPSPTPDYSNWTFSPMQAKSDIMNASAAIVTGLTPGDGCGGYSGTPYDPTHTYLFFAGDRESNKGTGYIGFWFCLNGTEPVDIGGDKYFAPEHFTNFGEDNGEGGTFDAETCAGDILILANFENGGRIADVTVLKWVGPGNGTEGNNLSLYPIGLTSQVGTNNDTPTPVPPGWIVPDGQTEYDYFEFFEGIVDLTPIFDLVGDPKILCKATWMLETRSSKEITADSKDFVGGNFNIAPIVEVSDDAVCEDGSASLTATLKDANGNPLSPVGYTFTWSGPGSFSGQGDTTITFSSAQLSDAGDYTVTVTSETFCEPDEPDTATLSVYDNPVCSVVTTDQSGFYAVDGTAKVNVTGAGVDTYYWTDGDGIAIPDANGQGTDSIWGLSMGRYYVYITDVNGCETSCDDSLGWVPTAPTCAVTPTPVTCFGGSDGSVEVYITSYPNVPPFTYILKDVSDNPLDTIVTSDTSAVFAGLSAGIYLFDVYDGIDPNATFCNGEITEPDEVTLTCPGDIQLGSCLTQDSVNTAFDNWLASVSSSGSDSSVTNNWNQVYPDVCGDSITIRFTLDDPCLDPNYCDATFVVSTAPEISATPPEDLTLGTCLSQDSVNTAYDAWAASGVVEGGCGLVVDIDKPAAPDACGGEVVVTWTISSDCADTIVAMRTFKVTAAPAISATPPEDLTLGTCLSQDSVNTAYDAWAASGVVEGGCGLVVDIDKPAAPDACGGEVVVTWTISSDCADTIVAMRTFKVTAAPAISATPPEDLTLGTCLSQDSVNTAYDAWAASGVVEGGCGLVVDIDKPAAPDACGGEVVVTWTISSDCADTIVAMRTFKVTAAPAISATPPEDLTLGTCLSQDSVNTAYDAWAASGVVEGGCGLVVDIDKPAAPDACGGEVVVTWTISSDCADTIVAMRTFKVTSDVEAPVIEAPDDYELCNGELPKFIVAEWTDNCLGAGVDTAWMQTREDDDICSETADYYFMVVDSCGNVAMDTTTIINRIDKYDNCETAFGKMAGEGANCFLDNGFDRWGWSNYIETGGQDTTIYLTLWAGAAHCETDKGDSVGTVEVTYDAVAQTVTVEYLIADGYAMSEAHTYVGCGMFPLQKKGKSYVPTVAPGQFTANSGSLEHSNNIVVTFTDVDESFYIIAHAVTCEEVCRCSERPGVDDGNMYDAVFDDTTCDNNTAEEQTNSKKKKSASTIEPNQTVESELKVYPNPFSDRVNIEFVSPVSGHAVLEIHNMVGQRVATLMDQYIEAGVEQKVQYRPDSETSGIYLYRLNVEGNIQIGKIVYRNE</sequence>